<evidence type="ECO:0000256" key="1">
    <source>
        <dbReference type="ARBA" id="ARBA00006845"/>
    </source>
</evidence>
<name>A0A917Y1Q3_9BACI</name>
<dbReference type="InterPro" id="IPR000468">
    <property type="entry name" value="Barstar"/>
</dbReference>
<evidence type="ECO:0000313" key="3">
    <source>
        <dbReference type="EMBL" id="GGN61362.1"/>
    </source>
</evidence>
<feature type="domain" description="Barstar (barnase inhibitor)" evidence="2">
    <location>
        <begin position="1"/>
        <end position="86"/>
    </location>
</feature>
<dbReference type="RefSeq" id="WP_188858061.1">
    <property type="nucleotide sequence ID" value="NZ_BMOS01000020.1"/>
</dbReference>
<proteinExistence type="inferred from homology"/>
<evidence type="ECO:0000259" key="2">
    <source>
        <dbReference type="Pfam" id="PF01337"/>
    </source>
</evidence>
<dbReference type="Pfam" id="PF01337">
    <property type="entry name" value="Barstar"/>
    <property type="match status" value="1"/>
</dbReference>
<comment type="similarity">
    <text evidence="1">Belongs to the barstar family.</text>
</comment>
<protein>
    <submittedName>
        <fullName evidence="3">Barnase inhibitor</fullName>
    </submittedName>
</protein>
<gene>
    <name evidence="3" type="ORF">GCM10007971_26360</name>
</gene>
<comment type="caution">
    <text evidence="3">The sequence shown here is derived from an EMBL/GenBank/DDBJ whole genome shotgun (WGS) entry which is preliminary data.</text>
</comment>
<dbReference type="Gene3D" id="3.30.370.10">
    <property type="entry name" value="Barstar-like"/>
    <property type="match status" value="1"/>
</dbReference>
<reference evidence="3" key="2">
    <citation type="submission" date="2020-09" db="EMBL/GenBank/DDBJ databases">
        <authorList>
            <person name="Sun Q."/>
            <person name="Ohkuma M."/>
        </authorList>
    </citation>
    <scope>NUCLEOTIDE SEQUENCE</scope>
    <source>
        <strain evidence="3">JCM 17251</strain>
    </source>
</reference>
<sequence>MEHITLDGRKMQDKDTVHQYLKTVLHLDEYYGNNLDALWDALSTSHHPLEIRLIYREEMLEQLGSYGESIIKVFEDVAEENQRIVFRS</sequence>
<dbReference type="AlphaFoldDB" id="A0A917Y1Q3"/>
<dbReference type="SUPFAM" id="SSF52038">
    <property type="entry name" value="Barstar-related"/>
    <property type="match status" value="1"/>
</dbReference>
<evidence type="ECO:0000313" key="4">
    <source>
        <dbReference type="Proteomes" id="UP000624041"/>
    </source>
</evidence>
<accession>A0A917Y1Q3</accession>
<keyword evidence="4" id="KW-1185">Reference proteome</keyword>
<dbReference type="Proteomes" id="UP000624041">
    <property type="component" value="Unassembled WGS sequence"/>
</dbReference>
<organism evidence="3 4">
    <name type="scientific">Oceanobacillus indicireducens</name>
    <dbReference type="NCBI Taxonomy" id="1004261"/>
    <lineage>
        <taxon>Bacteria</taxon>
        <taxon>Bacillati</taxon>
        <taxon>Bacillota</taxon>
        <taxon>Bacilli</taxon>
        <taxon>Bacillales</taxon>
        <taxon>Bacillaceae</taxon>
        <taxon>Oceanobacillus</taxon>
    </lineage>
</organism>
<dbReference type="InterPro" id="IPR035905">
    <property type="entry name" value="Barstar-like_sf"/>
</dbReference>
<dbReference type="EMBL" id="BMOS01000020">
    <property type="protein sequence ID" value="GGN61362.1"/>
    <property type="molecule type" value="Genomic_DNA"/>
</dbReference>
<reference evidence="3" key="1">
    <citation type="journal article" date="2014" name="Int. J. Syst. Evol. Microbiol.">
        <title>Complete genome sequence of Corynebacterium casei LMG S-19264T (=DSM 44701T), isolated from a smear-ripened cheese.</title>
        <authorList>
            <consortium name="US DOE Joint Genome Institute (JGI-PGF)"/>
            <person name="Walter F."/>
            <person name="Albersmeier A."/>
            <person name="Kalinowski J."/>
            <person name="Ruckert C."/>
        </authorList>
    </citation>
    <scope>NUCLEOTIDE SEQUENCE</scope>
    <source>
        <strain evidence="3">JCM 17251</strain>
    </source>
</reference>